<evidence type="ECO:0000313" key="2">
    <source>
        <dbReference type="Proteomes" id="UP001190700"/>
    </source>
</evidence>
<dbReference type="EMBL" id="LGRX02018355">
    <property type="protein sequence ID" value="KAK3259935.1"/>
    <property type="molecule type" value="Genomic_DNA"/>
</dbReference>
<evidence type="ECO:0000313" key="1">
    <source>
        <dbReference type="EMBL" id="KAK3259935.1"/>
    </source>
</evidence>
<gene>
    <name evidence="1" type="ORF">CYMTET_31080</name>
</gene>
<comment type="caution">
    <text evidence="1">The sequence shown here is derived from an EMBL/GenBank/DDBJ whole genome shotgun (WGS) entry which is preliminary data.</text>
</comment>
<organism evidence="1 2">
    <name type="scientific">Cymbomonas tetramitiformis</name>
    <dbReference type="NCBI Taxonomy" id="36881"/>
    <lineage>
        <taxon>Eukaryota</taxon>
        <taxon>Viridiplantae</taxon>
        <taxon>Chlorophyta</taxon>
        <taxon>Pyramimonadophyceae</taxon>
        <taxon>Pyramimonadales</taxon>
        <taxon>Pyramimonadaceae</taxon>
        <taxon>Cymbomonas</taxon>
    </lineage>
</organism>
<protein>
    <recommendedName>
        <fullName evidence="3">CCZ1/INTU/HSP4 first Longin domain-containing protein</fullName>
    </recommendedName>
</protein>
<keyword evidence="2" id="KW-1185">Reference proteome</keyword>
<name>A0AAE0FI77_9CHLO</name>
<dbReference type="Proteomes" id="UP001190700">
    <property type="component" value="Unassembled WGS sequence"/>
</dbReference>
<proteinExistence type="predicted"/>
<sequence>MRLTTAVPSVPSVLFLDRNAEEDSDSLLYVFPRNPADVEQGNKLKGLMLALRGLLDALAGQMVTHAVLHQLDSEAGGHIKGVFVHFKGTLVVVMLPAHLSDFIAEHVSAHVINMAIFLQGNPDDWMERLVSSDSKQQRELDSIFDAAFGQIFGGEWRTMQYLTTLPMVVS</sequence>
<dbReference type="AlphaFoldDB" id="A0AAE0FI77"/>
<accession>A0AAE0FI77</accession>
<reference evidence="1 2" key="1">
    <citation type="journal article" date="2015" name="Genome Biol. Evol.">
        <title>Comparative Genomics of a Bacterivorous Green Alga Reveals Evolutionary Causalities and Consequences of Phago-Mixotrophic Mode of Nutrition.</title>
        <authorList>
            <person name="Burns J.A."/>
            <person name="Paasch A."/>
            <person name="Narechania A."/>
            <person name="Kim E."/>
        </authorList>
    </citation>
    <scope>NUCLEOTIDE SEQUENCE [LARGE SCALE GENOMIC DNA]</scope>
    <source>
        <strain evidence="1 2">PLY_AMNH</strain>
    </source>
</reference>
<evidence type="ECO:0008006" key="3">
    <source>
        <dbReference type="Google" id="ProtNLM"/>
    </source>
</evidence>